<dbReference type="RefSeq" id="WP_019959074.1">
    <property type="nucleotide sequence ID" value="NZ_CP091512.1"/>
</dbReference>
<reference evidence="2" key="2">
    <citation type="journal article" date="2022" name="Res Sq">
        <title>Evolution of multicellular longitudinally dividing oral cavity symbionts (Neisseriaceae).</title>
        <authorList>
            <person name="Nyongesa S."/>
            <person name="Weber P."/>
            <person name="Bernet E."/>
            <person name="Pullido F."/>
            <person name="Nieckarz M."/>
            <person name="Delaby M."/>
            <person name="Nieves C."/>
            <person name="Viehboeck T."/>
            <person name="Krause N."/>
            <person name="Rivera-Millot A."/>
            <person name="Nakamura A."/>
            <person name="Vischer N."/>
            <person name="VanNieuwenhze M."/>
            <person name="Brun Y."/>
            <person name="Cava F."/>
            <person name="Bulgheresi S."/>
            <person name="Veyrier F."/>
        </authorList>
    </citation>
    <scope>NUCLEOTIDE SEQUENCE</scope>
    <source>
        <strain evidence="2">SAG 1488-6</strain>
    </source>
</reference>
<evidence type="ECO:0000313" key="3">
    <source>
        <dbReference type="Proteomes" id="UP000832034"/>
    </source>
</evidence>
<protein>
    <submittedName>
        <fullName evidence="2">Uncharacterized protein</fullName>
    </submittedName>
</protein>
<organism evidence="2 3">
    <name type="scientific">Vitreoscilla stercoraria</name>
    <dbReference type="NCBI Taxonomy" id="61"/>
    <lineage>
        <taxon>Bacteria</taxon>
        <taxon>Pseudomonadati</taxon>
        <taxon>Pseudomonadota</taxon>
        <taxon>Betaproteobacteria</taxon>
        <taxon>Neisseriales</taxon>
        <taxon>Neisseriaceae</taxon>
        <taxon>Vitreoscilla</taxon>
    </lineage>
</organism>
<keyword evidence="1" id="KW-0732">Signal</keyword>
<dbReference type="EMBL" id="CP091512">
    <property type="protein sequence ID" value="UOO91472.1"/>
    <property type="molecule type" value="Genomic_DNA"/>
</dbReference>
<accession>A0ABY4E7P2</accession>
<keyword evidence="3" id="KW-1185">Reference proteome</keyword>
<gene>
    <name evidence="2" type="ORF">LVJ81_07285</name>
</gene>
<proteinExistence type="predicted"/>
<evidence type="ECO:0000256" key="1">
    <source>
        <dbReference type="SAM" id="SignalP"/>
    </source>
</evidence>
<sequence length="351" mass="40850">MSAQYFCFQFSVLTAWSLCISIAHAHNLRGLDSSRSNPELVAKAILNTDHSQLQHETVVRENWVDEQHHQARGQLSTWAHHMDDWFGEPDEDKPASARVRAILDQSWSPTDGYKVKPRIRGSIKLPTLKKRLSLVFGDEHLEDEFQQAAHLRNTPMPLNEQEKNQVQKDTSRNQSLALRMSKQTKRLGLDTDLDVGIRSGNDVYLRAKVGKDWQLNDTQSIRAEQILRYGSDSQLHARANLEWRKQVFEQHFWSNQLHIGYEDENQDLGLKWGNNLFAEHSFFKNQRLSYGISTNGSEKKQHLNSYGPFVSWRQPVLRDWFFMQGDVNYQNDRNADRGHELGTFMRMEAIF</sequence>
<evidence type="ECO:0000313" key="2">
    <source>
        <dbReference type="EMBL" id="UOO91472.1"/>
    </source>
</evidence>
<feature type="signal peptide" evidence="1">
    <location>
        <begin position="1"/>
        <end position="25"/>
    </location>
</feature>
<name>A0ABY4E7P2_VITST</name>
<dbReference type="Proteomes" id="UP000832034">
    <property type="component" value="Chromosome"/>
</dbReference>
<feature type="chain" id="PRO_5045188936" evidence="1">
    <location>
        <begin position="26"/>
        <end position="351"/>
    </location>
</feature>
<reference evidence="2" key="1">
    <citation type="submission" date="2021-12" db="EMBL/GenBank/DDBJ databases">
        <authorList>
            <person name="Veyrier F.J."/>
        </authorList>
    </citation>
    <scope>NUCLEOTIDE SEQUENCE</scope>
    <source>
        <strain evidence="2">SAG 1488-6</strain>
    </source>
</reference>